<dbReference type="Gene3D" id="3.40.50.1820">
    <property type="entry name" value="alpha/beta hydrolase"/>
    <property type="match status" value="1"/>
</dbReference>
<keyword evidence="1" id="KW-0732">Signal</keyword>
<proteinExistence type="predicted"/>
<dbReference type="AlphaFoldDB" id="A0A927E972"/>
<dbReference type="Proteomes" id="UP000619295">
    <property type="component" value="Unassembled WGS sequence"/>
</dbReference>
<name>A0A927E972_9HYPH</name>
<keyword evidence="3" id="KW-1185">Reference proteome</keyword>
<dbReference type="RefSeq" id="WP_191123260.1">
    <property type="nucleotide sequence ID" value="NZ_JACXWY010000001.1"/>
</dbReference>
<evidence type="ECO:0000313" key="3">
    <source>
        <dbReference type="Proteomes" id="UP000619295"/>
    </source>
</evidence>
<evidence type="ECO:0008006" key="4">
    <source>
        <dbReference type="Google" id="ProtNLM"/>
    </source>
</evidence>
<comment type="caution">
    <text evidence="2">The sequence shown here is derived from an EMBL/GenBank/DDBJ whole genome shotgun (WGS) entry which is preliminary data.</text>
</comment>
<reference evidence="2" key="1">
    <citation type="submission" date="2020-09" db="EMBL/GenBank/DDBJ databases">
        <title>Bosea spartocytisi sp. nov. a root nodule endophyte of Spartocytisus supranubius in the high mountain ecosystem fo the Teide National Park (Canary Islands, Spain).</title>
        <authorList>
            <person name="Pulido-Suarez L."/>
            <person name="Peix A."/>
            <person name="Igual J.M."/>
            <person name="Socas-Perez N."/>
            <person name="Velazquez E."/>
            <person name="Flores-Felix J.D."/>
            <person name="Leon-Barrios M."/>
        </authorList>
    </citation>
    <scope>NUCLEOTIDE SEQUENCE</scope>
    <source>
        <strain evidence="2">SSUT16</strain>
    </source>
</reference>
<protein>
    <recommendedName>
        <fullName evidence="4">Alpha/beta hydrolase</fullName>
    </recommendedName>
</protein>
<evidence type="ECO:0000256" key="1">
    <source>
        <dbReference type="SAM" id="SignalP"/>
    </source>
</evidence>
<accession>A0A927E972</accession>
<feature type="chain" id="PRO_5037042528" description="Alpha/beta hydrolase" evidence="1">
    <location>
        <begin position="26"/>
        <end position="297"/>
    </location>
</feature>
<dbReference type="EMBL" id="JACXWY010000001">
    <property type="protein sequence ID" value="MBD3844564.1"/>
    <property type="molecule type" value="Genomic_DNA"/>
</dbReference>
<dbReference type="SUPFAM" id="SSF53474">
    <property type="entry name" value="alpha/beta-Hydrolases"/>
    <property type="match status" value="1"/>
</dbReference>
<feature type="signal peptide" evidence="1">
    <location>
        <begin position="1"/>
        <end position="25"/>
    </location>
</feature>
<sequence>MRVSRGLGAVLLAFAVWLGPAAAMAATPGLFADVGRGEWTLDDPVWKAIDVETYTPAACAAKSCPLVIVIHGAGRNAANSRNYWIEAADRYGVLIAAPRFDKTRFPGRLFQQGAVRGQPDRSKWTFGVVERLFDAARAAGRASGTSYRLFGHSAGGQFVHRMALLMPEARFSRAVVANAGYYTRPLDAAAAGGFAYPYSLGGTPATGATLRAALGKQVTVMLGARDTNPEHRELNRSVGAEEQGATRFARGQHFMADIRAVAARLGVTSQWREITVPGVAHQQDRMARAAAPELLGP</sequence>
<organism evidence="2 3">
    <name type="scientific">Bosea spartocytisi</name>
    <dbReference type="NCBI Taxonomy" id="2773451"/>
    <lineage>
        <taxon>Bacteria</taxon>
        <taxon>Pseudomonadati</taxon>
        <taxon>Pseudomonadota</taxon>
        <taxon>Alphaproteobacteria</taxon>
        <taxon>Hyphomicrobiales</taxon>
        <taxon>Boseaceae</taxon>
        <taxon>Bosea</taxon>
    </lineage>
</organism>
<evidence type="ECO:0000313" key="2">
    <source>
        <dbReference type="EMBL" id="MBD3844564.1"/>
    </source>
</evidence>
<dbReference type="InterPro" id="IPR029058">
    <property type="entry name" value="AB_hydrolase_fold"/>
</dbReference>
<gene>
    <name evidence="2" type="ORF">IED13_02545</name>
</gene>